<dbReference type="RefSeq" id="WP_105335211.1">
    <property type="nucleotide sequence ID" value="NZ_PUHZ01000010.1"/>
</dbReference>
<dbReference type="Pfam" id="PF00072">
    <property type="entry name" value="Response_reg"/>
    <property type="match status" value="1"/>
</dbReference>
<dbReference type="Pfam" id="PF02518">
    <property type="entry name" value="HATPase_c"/>
    <property type="match status" value="1"/>
</dbReference>
<dbReference type="SMART" id="SM00388">
    <property type="entry name" value="HisKA"/>
    <property type="match status" value="1"/>
</dbReference>
<dbReference type="PANTHER" id="PTHR43547:SF2">
    <property type="entry name" value="HYBRID SIGNAL TRANSDUCTION HISTIDINE KINASE C"/>
    <property type="match status" value="1"/>
</dbReference>
<dbReference type="Gene3D" id="3.40.50.2300">
    <property type="match status" value="1"/>
</dbReference>
<dbReference type="PROSITE" id="PS50109">
    <property type="entry name" value="HIS_KIN"/>
    <property type="match status" value="1"/>
</dbReference>
<evidence type="ECO:0000256" key="4">
    <source>
        <dbReference type="ARBA" id="ARBA00022679"/>
    </source>
</evidence>
<dbReference type="InterPro" id="IPR000700">
    <property type="entry name" value="PAS-assoc_C"/>
</dbReference>
<dbReference type="InterPro" id="IPR005467">
    <property type="entry name" value="His_kinase_dom"/>
</dbReference>
<dbReference type="OrthoDB" id="3272385at2"/>
<dbReference type="Gene3D" id="3.30.450.20">
    <property type="entry name" value="PAS domain"/>
    <property type="match status" value="2"/>
</dbReference>
<dbReference type="NCBIfam" id="TIGR00229">
    <property type="entry name" value="sensory_box"/>
    <property type="match status" value="2"/>
</dbReference>
<feature type="transmembrane region" description="Helical" evidence="7">
    <location>
        <begin position="35"/>
        <end position="52"/>
    </location>
</feature>
<reference evidence="12 13" key="1">
    <citation type="submission" date="2018-02" db="EMBL/GenBank/DDBJ databases">
        <title>Comparative genomes isolates from brazilian mangrove.</title>
        <authorList>
            <person name="Araujo J.E."/>
            <person name="Taketani R.G."/>
            <person name="Silva M.C.P."/>
            <person name="Loureco M.V."/>
            <person name="Andreote F.D."/>
        </authorList>
    </citation>
    <scope>NUCLEOTIDE SEQUENCE [LARGE SCALE GENOMIC DNA]</scope>
    <source>
        <strain evidence="12 13">Nap-Phe MGV</strain>
    </source>
</reference>
<evidence type="ECO:0000256" key="1">
    <source>
        <dbReference type="ARBA" id="ARBA00000085"/>
    </source>
</evidence>
<keyword evidence="7" id="KW-0812">Transmembrane</keyword>
<dbReference type="CDD" id="cd16922">
    <property type="entry name" value="HATPase_EvgS-ArcB-TorS-like"/>
    <property type="match status" value="1"/>
</dbReference>
<sequence>MTFLLNLFDTSDFPPRWYCGEWSPFHGWLHIVSDVGIWSAYFAIPCLLAYFLSKRKETPFHKLFLLFVAFILLCGMTHLMEAIIFWWPAYRLLGLLKLATAVISWTTVFVLVKNVSEMLKFRSPEELEKEIAARIEAEQALTRANEVLEQRVQERIAALDKANADLQERDSRWRRFTSSNILGVGVADKSGAWLEVNEELLRMLKCSPEEWESDGLSWYDMTPIEFHQIDAEGIRAADNGGACPPYEKEYIAKDGSRVPITIGYTPLEDKPGQYICFVLDQTRLRATERALKQSQAEFFQMADAIPQMAWMTRSDGYVDWFNQRWFEYTGKNLEQCVGWGWSECIDPDEYPRVKKAWEHSIATGERVDLVVPIRGADGSFRHYLTRALPLRDESGKIIRWFGTNTDISEQKKIQEELRQVAAQLSEADRRKDEFLATLAHELRNPLAPIRMGLELMKISGDDLEVIDETRETLERQTKQLTTLVDDLMDVSRVTRGKLQLRKADVRLADIVASAVETSRPLIDDSSHTLEIVGADTDLRLSVDPNRMSQVFSNLLNNAAKYTPEGGKITLTVEAPKAEEVTVRIKDNGIGLPPDQIKNIFTMFMQIDRSLERSYSGLGIGLTLVKSLVEMHGGRIDVTSPGPGLGSEFSVTLPCAKVDQEEDTQPRSSAVGAHAADKHRVLVVDDNAAAADMLSKVVKMLGNEVRTAEDGKQAIEVAESFRPEIILMDLGMPKMNGYEAARHIRQTEWGKDILLIALTGWGQQEDRERTTAAGFDMHLVKPAEPSELQKILRQSARKGRSEES</sequence>
<dbReference type="InterPro" id="IPR000014">
    <property type="entry name" value="PAS"/>
</dbReference>
<evidence type="ECO:0000256" key="2">
    <source>
        <dbReference type="ARBA" id="ARBA00012438"/>
    </source>
</evidence>
<dbReference type="Gene3D" id="1.10.287.130">
    <property type="match status" value="1"/>
</dbReference>
<dbReference type="SUPFAM" id="SSF55785">
    <property type="entry name" value="PYP-like sensor domain (PAS domain)"/>
    <property type="match status" value="2"/>
</dbReference>
<dbReference type="SMART" id="SM00091">
    <property type="entry name" value="PAS"/>
    <property type="match status" value="2"/>
</dbReference>
<keyword evidence="3 6" id="KW-0597">Phosphoprotein</keyword>
<dbReference type="InterPro" id="IPR003594">
    <property type="entry name" value="HATPase_dom"/>
</dbReference>
<dbReference type="SMART" id="SM00086">
    <property type="entry name" value="PAC"/>
    <property type="match status" value="2"/>
</dbReference>
<keyword evidence="5" id="KW-0418">Kinase</keyword>
<name>A0A2S8GP79_9BACT</name>
<dbReference type="Gene3D" id="3.30.565.10">
    <property type="entry name" value="Histidine kinase-like ATPase, C-terminal domain"/>
    <property type="match status" value="1"/>
</dbReference>
<gene>
    <name evidence="12" type="ORF">C5Y93_09645</name>
</gene>
<evidence type="ECO:0000259" key="8">
    <source>
        <dbReference type="PROSITE" id="PS50109"/>
    </source>
</evidence>
<keyword evidence="7" id="KW-1133">Transmembrane helix</keyword>
<dbReference type="InterPro" id="IPR013656">
    <property type="entry name" value="PAS_4"/>
</dbReference>
<dbReference type="PROSITE" id="PS50113">
    <property type="entry name" value="PAC"/>
    <property type="match status" value="1"/>
</dbReference>
<dbReference type="InterPro" id="IPR004358">
    <property type="entry name" value="Sig_transdc_His_kin-like_C"/>
</dbReference>
<keyword evidence="4" id="KW-0808">Transferase</keyword>
<dbReference type="SUPFAM" id="SSF47384">
    <property type="entry name" value="Homodimeric domain of signal transducing histidine kinase"/>
    <property type="match status" value="1"/>
</dbReference>
<dbReference type="InterPro" id="IPR003661">
    <property type="entry name" value="HisK_dim/P_dom"/>
</dbReference>
<dbReference type="SUPFAM" id="SSF52172">
    <property type="entry name" value="CheY-like"/>
    <property type="match status" value="1"/>
</dbReference>
<feature type="domain" description="PAS" evidence="10">
    <location>
        <begin position="294"/>
        <end position="364"/>
    </location>
</feature>
<evidence type="ECO:0000259" key="10">
    <source>
        <dbReference type="PROSITE" id="PS50112"/>
    </source>
</evidence>
<dbReference type="PRINTS" id="PR00344">
    <property type="entry name" value="BCTRLSENSOR"/>
</dbReference>
<evidence type="ECO:0000313" key="13">
    <source>
        <dbReference type="Proteomes" id="UP000237819"/>
    </source>
</evidence>
<dbReference type="InterPro" id="IPR011006">
    <property type="entry name" value="CheY-like_superfamily"/>
</dbReference>
<keyword evidence="7" id="KW-0472">Membrane</keyword>
<dbReference type="FunFam" id="3.30.450.20:FF:000099">
    <property type="entry name" value="Sensory box sensor histidine kinase"/>
    <property type="match status" value="1"/>
</dbReference>
<dbReference type="SMART" id="SM00448">
    <property type="entry name" value="REC"/>
    <property type="match status" value="1"/>
</dbReference>
<dbReference type="FunFam" id="3.30.565.10:FF:000006">
    <property type="entry name" value="Sensor histidine kinase WalK"/>
    <property type="match status" value="1"/>
</dbReference>
<dbReference type="InterPro" id="IPR001789">
    <property type="entry name" value="Sig_transdc_resp-reg_receiver"/>
</dbReference>
<dbReference type="Proteomes" id="UP000237819">
    <property type="component" value="Unassembled WGS sequence"/>
</dbReference>
<feature type="modified residue" description="4-aspartylphosphate" evidence="6">
    <location>
        <position position="728"/>
    </location>
</feature>
<feature type="domain" description="Response regulatory" evidence="9">
    <location>
        <begin position="679"/>
        <end position="795"/>
    </location>
</feature>
<feature type="transmembrane region" description="Helical" evidence="7">
    <location>
        <begin position="64"/>
        <end position="87"/>
    </location>
</feature>
<comment type="caution">
    <text evidence="12">The sequence shown here is derived from an EMBL/GenBank/DDBJ whole genome shotgun (WGS) entry which is preliminary data.</text>
</comment>
<dbReference type="EMBL" id="PUHZ01000010">
    <property type="protein sequence ID" value="PQO46239.1"/>
    <property type="molecule type" value="Genomic_DNA"/>
</dbReference>
<evidence type="ECO:0000313" key="12">
    <source>
        <dbReference type="EMBL" id="PQO46239.1"/>
    </source>
</evidence>
<dbReference type="Pfam" id="PF13426">
    <property type="entry name" value="PAS_9"/>
    <property type="match status" value="1"/>
</dbReference>
<dbReference type="InterPro" id="IPR036890">
    <property type="entry name" value="HATPase_C_sf"/>
</dbReference>
<dbReference type="PANTHER" id="PTHR43547">
    <property type="entry name" value="TWO-COMPONENT HISTIDINE KINASE"/>
    <property type="match status" value="1"/>
</dbReference>
<dbReference type="GO" id="GO:0000155">
    <property type="term" value="F:phosphorelay sensor kinase activity"/>
    <property type="evidence" value="ECO:0007669"/>
    <property type="project" value="InterPro"/>
</dbReference>
<dbReference type="CDD" id="cd17580">
    <property type="entry name" value="REC_2_DhkD-like"/>
    <property type="match status" value="1"/>
</dbReference>
<comment type="catalytic activity">
    <reaction evidence="1">
        <text>ATP + protein L-histidine = ADP + protein N-phospho-L-histidine.</text>
        <dbReference type="EC" id="2.7.13.3"/>
    </reaction>
</comment>
<dbReference type="Pfam" id="PF00512">
    <property type="entry name" value="HisKA"/>
    <property type="match status" value="1"/>
</dbReference>
<dbReference type="PROSITE" id="PS50110">
    <property type="entry name" value="RESPONSE_REGULATORY"/>
    <property type="match status" value="1"/>
</dbReference>
<dbReference type="InterPro" id="IPR036097">
    <property type="entry name" value="HisK_dim/P_sf"/>
</dbReference>
<feature type="domain" description="Histidine kinase" evidence="8">
    <location>
        <begin position="437"/>
        <end position="656"/>
    </location>
</feature>
<evidence type="ECO:0000259" key="9">
    <source>
        <dbReference type="PROSITE" id="PS50110"/>
    </source>
</evidence>
<dbReference type="InterPro" id="IPR035965">
    <property type="entry name" value="PAS-like_dom_sf"/>
</dbReference>
<evidence type="ECO:0000256" key="5">
    <source>
        <dbReference type="ARBA" id="ARBA00022777"/>
    </source>
</evidence>
<dbReference type="InterPro" id="IPR058544">
    <property type="entry name" value="ETR1_N"/>
</dbReference>
<protein>
    <recommendedName>
        <fullName evidence="2">histidine kinase</fullName>
        <ecNumber evidence="2">2.7.13.3</ecNumber>
    </recommendedName>
</protein>
<organism evidence="12 13">
    <name type="scientific">Blastopirellula marina</name>
    <dbReference type="NCBI Taxonomy" id="124"/>
    <lineage>
        <taxon>Bacteria</taxon>
        <taxon>Pseudomonadati</taxon>
        <taxon>Planctomycetota</taxon>
        <taxon>Planctomycetia</taxon>
        <taxon>Pirellulales</taxon>
        <taxon>Pirellulaceae</taxon>
        <taxon>Blastopirellula</taxon>
    </lineage>
</organism>
<dbReference type="Pfam" id="PF25487">
    <property type="entry name" value="ETR1_N"/>
    <property type="match status" value="1"/>
</dbReference>
<feature type="domain" description="PAC" evidence="11">
    <location>
        <begin position="365"/>
        <end position="419"/>
    </location>
</feature>
<dbReference type="CDD" id="cd00130">
    <property type="entry name" value="PAS"/>
    <property type="match status" value="2"/>
</dbReference>
<dbReference type="PROSITE" id="PS50112">
    <property type="entry name" value="PAS"/>
    <property type="match status" value="1"/>
</dbReference>
<proteinExistence type="predicted"/>
<evidence type="ECO:0000256" key="7">
    <source>
        <dbReference type="SAM" id="Phobius"/>
    </source>
</evidence>
<dbReference type="CDD" id="cd00082">
    <property type="entry name" value="HisKA"/>
    <property type="match status" value="1"/>
</dbReference>
<dbReference type="EC" id="2.7.13.3" evidence="2"/>
<dbReference type="InterPro" id="IPR001610">
    <property type="entry name" value="PAC"/>
</dbReference>
<dbReference type="AlphaFoldDB" id="A0A2S8GP79"/>
<evidence type="ECO:0000256" key="6">
    <source>
        <dbReference type="PROSITE-ProRule" id="PRU00169"/>
    </source>
</evidence>
<evidence type="ECO:0000259" key="11">
    <source>
        <dbReference type="PROSITE" id="PS50113"/>
    </source>
</evidence>
<dbReference type="Pfam" id="PF08448">
    <property type="entry name" value="PAS_4"/>
    <property type="match status" value="1"/>
</dbReference>
<dbReference type="SMART" id="SM00387">
    <property type="entry name" value="HATPase_c"/>
    <property type="match status" value="1"/>
</dbReference>
<dbReference type="SUPFAM" id="SSF55874">
    <property type="entry name" value="ATPase domain of HSP90 chaperone/DNA topoisomerase II/histidine kinase"/>
    <property type="match status" value="1"/>
</dbReference>
<accession>A0A2S8GP79</accession>
<evidence type="ECO:0000256" key="3">
    <source>
        <dbReference type="ARBA" id="ARBA00022553"/>
    </source>
</evidence>